<sequence length="132" mass="14923">MDQEAFLRERIEKAQAQLQKLRDENRVLRARQIMWGCIEGTIDVCQLGEKDLQDLSSVIDDYLDSLKSRIEYLKKNGEPSSSLPPRVLQDLNVEEDGDIPSMDGSHHQTETNRLATITTTADACAPNITNNH</sequence>
<reference evidence="3" key="1">
    <citation type="journal article" date="2016" name="Proc. Natl. Acad. Sci. U.S.A.">
        <title>Chromosome-level assembly of Arabidopsis thaliana Ler reveals the extent of translocation and inversion polymorphisms.</title>
        <authorList>
            <person name="Zapata L."/>
            <person name="Ding J."/>
            <person name="Willing E.M."/>
            <person name="Hartwig B."/>
            <person name="Bezdan D."/>
            <person name="Jiao W.B."/>
            <person name="Patel V."/>
            <person name="Velikkakam James G."/>
            <person name="Koornneef M."/>
            <person name="Ossowski S."/>
            <person name="Schneeberger K."/>
        </authorList>
    </citation>
    <scope>NUCLEOTIDE SEQUENCE [LARGE SCALE GENOMIC DNA]</scope>
    <source>
        <strain evidence="3">cv. Landsberg erecta</strain>
    </source>
</reference>
<dbReference type="AlphaFoldDB" id="A0A178WKF1"/>
<dbReference type="EMBL" id="LUHQ01000001">
    <property type="protein sequence ID" value="OAP18807.1"/>
    <property type="molecule type" value="Genomic_DNA"/>
</dbReference>
<feature type="coiled-coil region" evidence="1">
    <location>
        <begin position="4"/>
        <end position="31"/>
    </location>
</feature>
<accession>A0A178WKF1</accession>
<keyword evidence="1" id="KW-0175">Coiled coil</keyword>
<evidence type="ECO:0008006" key="4">
    <source>
        <dbReference type="Google" id="ProtNLM"/>
    </source>
</evidence>
<proteinExistence type="predicted"/>
<gene>
    <name evidence="2" type="ordered locus">AXX17_At1g53030</name>
</gene>
<evidence type="ECO:0000313" key="3">
    <source>
        <dbReference type="Proteomes" id="UP000078284"/>
    </source>
</evidence>
<organism evidence="2 3">
    <name type="scientific">Arabidopsis thaliana</name>
    <name type="common">Mouse-ear cress</name>
    <dbReference type="NCBI Taxonomy" id="3702"/>
    <lineage>
        <taxon>Eukaryota</taxon>
        <taxon>Viridiplantae</taxon>
        <taxon>Streptophyta</taxon>
        <taxon>Embryophyta</taxon>
        <taxon>Tracheophyta</taxon>
        <taxon>Spermatophyta</taxon>
        <taxon>Magnoliopsida</taxon>
        <taxon>eudicotyledons</taxon>
        <taxon>Gunneridae</taxon>
        <taxon>Pentapetalae</taxon>
        <taxon>rosids</taxon>
        <taxon>malvids</taxon>
        <taxon>Brassicales</taxon>
        <taxon>Brassicaceae</taxon>
        <taxon>Camelineae</taxon>
        <taxon>Arabidopsis</taxon>
    </lineage>
</organism>
<comment type="caution">
    <text evidence="2">The sequence shown here is derived from an EMBL/GenBank/DDBJ whole genome shotgun (WGS) entry which is preliminary data.</text>
</comment>
<dbReference type="Proteomes" id="UP000078284">
    <property type="component" value="Chromosome 1"/>
</dbReference>
<protein>
    <recommendedName>
        <fullName evidence="4">MADS-box family protein</fullName>
    </recommendedName>
</protein>
<name>A0A178WKF1_ARATH</name>
<evidence type="ECO:0000256" key="1">
    <source>
        <dbReference type="SAM" id="Coils"/>
    </source>
</evidence>
<dbReference type="ExpressionAtlas" id="A0A178WKF1">
    <property type="expression patterns" value="baseline and differential"/>
</dbReference>
<evidence type="ECO:0000313" key="2">
    <source>
        <dbReference type="EMBL" id="OAP18807.1"/>
    </source>
</evidence>